<evidence type="ECO:0000313" key="1">
    <source>
        <dbReference type="EMBL" id="MBM6940905.1"/>
    </source>
</evidence>
<protein>
    <submittedName>
        <fullName evidence="1">Uncharacterized protein</fullName>
    </submittedName>
</protein>
<sequence length="247" mass="29616">MTDSPFYETPTFATIEQLKTGRIEQVDHYQLTWNNFLLLTKYQEYKTFILLNNGYRLVINRSIKQVLRDFSHTNHCYARCNIPYYEMLGERNPIKSYVAGRNRLVPSMGTNNAEVVYYMAKPMKMHYYSELQQGMMLMFETSKFAINVMLPAYANKFQKILAQADEISHMHLLELREKLLRYGMEEECNCLVNEYFLHSELTKKAYEIKRHVYSYVLNNLYESLYGERMGDQEMRRLLDILFDTWKR</sequence>
<organism evidence="1 2">
    <name type="scientific">Limosilactobacillus coleohominis</name>
    <dbReference type="NCBI Taxonomy" id="181675"/>
    <lineage>
        <taxon>Bacteria</taxon>
        <taxon>Bacillati</taxon>
        <taxon>Bacillota</taxon>
        <taxon>Bacilli</taxon>
        <taxon>Lactobacillales</taxon>
        <taxon>Lactobacillaceae</taxon>
        <taxon>Limosilactobacillus</taxon>
    </lineage>
</organism>
<dbReference type="Proteomes" id="UP000785625">
    <property type="component" value="Unassembled WGS sequence"/>
</dbReference>
<accession>A0ABS2GX78</accession>
<reference evidence="1 2" key="1">
    <citation type="journal article" date="2021" name="Sci. Rep.">
        <title>The distribution of antibiotic resistance genes in chicken gut microbiota commensals.</title>
        <authorList>
            <person name="Juricova H."/>
            <person name="Matiasovicova J."/>
            <person name="Kubasova T."/>
            <person name="Cejkova D."/>
            <person name="Rychlik I."/>
        </authorList>
    </citation>
    <scope>NUCLEOTIDE SEQUENCE [LARGE SCALE GENOMIC DNA]</scope>
    <source>
        <strain evidence="1 2">An574</strain>
    </source>
</reference>
<proteinExistence type="predicted"/>
<keyword evidence="2" id="KW-1185">Reference proteome</keyword>
<evidence type="ECO:0000313" key="2">
    <source>
        <dbReference type="Proteomes" id="UP000785625"/>
    </source>
</evidence>
<dbReference type="EMBL" id="JACJKU010000046">
    <property type="protein sequence ID" value="MBM6940905.1"/>
    <property type="molecule type" value="Genomic_DNA"/>
</dbReference>
<gene>
    <name evidence="1" type="ORF">H5975_05340</name>
</gene>
<dbReference type="RefSeq" id="WP_204785191.1">
    <property type="nucleotide sequence ID" value="NZ_CALVGD010000077.1"/>
</dbReference>
<name>A0ABS2GX78_9LACO</name>
<comment type="caution">
    <text evidence="1">The sequence shown here is derived from an EMBL/GenBank/DDBJ whole genome shotgun (WGS) entry which is preliminary data.</text>
</comment>